<dbReference type="EMBL" id="KE123773">
    <property type="protein sequence ID" value="EWC89533.1"/>
    <property type="molecule type" value="Genomic_DNA"/>
</dbReference>
<gene>
    <name evidence="1" type="ORF">PFNF54_01748</name>
</gene>
<evidence type="ECO:0000313" key="2">
    <source>
        <dbReference type="Proteomes" id="UP000030673"/>
    </source>
</evidence>
<keyword evidence="2" id="KW-1185">Reference proteome</keyword>
<reference evidence="1 2" key="1">
    <citation type="submission" date="2013-02" db="EMBL/GenBank/DDBJ databases">
        <title>The Genome Sequence of Plasmodium falciparum NF54.</title>
        <authorList>
            <consortium name="The Broad Institute Genome Sequencing Platform"/>
            <consortium name="The Broad Institute Genome Sequencing Center for Infectious Disease"/>
            <person name="Neafsey D."/>
            <person name="Cheeseman I."/>
            <person name="Volkman S."/>
            <person name="Adams J."/>
            <person name="Walker B."/>
            <person name="Young S.K."/>
            <person name="Zeng Q."/>
            <person name="Gargeya S."/>
            <person name="Fitzgerald M."/>
            <person name="Haas B."/>
            <person name="Abouelleil A."/>
            <person name="Alvarado L."/>
            <person name="Arachchi H.M."/>
            <person name="Berlin A.M."/>
            <person name="Chapman S.B."/>
            <person name="Dewar J."/>
            <person name="Goldberg J."/>
            <person name="Griggs A."/>
            <person name="Gujja S."/>
            <person name="Hansen M."/>
            <person name="Howarth C."/>
            <person name="Imamovic A."/>
            <person name="Larimer J."/>
            <person name="McCowan C."/>
            <person name="Murphy C."/>
            <person name="Neiman D."/>
            <person name="Pearson M."/>
            <person name="Priest M."/>
            <person name="Roberts A."/>
            <person name="Saif S."/>
            <person name="Shea T."/>
            <person name="Sisk P."/>
            <person name="Sykes S."/>
            <person name="Wortman J."/>
            <person name="Nusbaum C."/>
            <person name="Birren B."/>
        </authorList>
    </citation>
    <scope>NUCLEOTIDE SEQUENCE [LARGE SCALE GENOMIC DNA]</scope>
    <source>
        <strain evidence="1 2">NF54</strain>
    </source>
</reference>
<accession>W7JWY7</accession>
<evidence type="ECO:0000313" key="1">
    <source>
        <dbReference type="EMBL" id="EWC89533.1"/>
    </source>
</evidence>
<organism evidence="1 2">
    <name type="scientific">Plasmodium falciparum (isolate NF54)</name>
    <dbReference type="NCBI Taxonomy" id="5843"/>
    <lineage>
        <taxon>Eukaryota</taxon>
        <taxon>Sar</taxon>
        <taxon>Alveolata</taxon>
        <taxon>Apicomplexa</taxon>
        <taxon>Aconoidasida</taxon>
        <taxon>Haemosporida</taxon>
        <taxon>Plasmodiidae</taxon>
        <taxon>Plasmodium</taxon>
        <taxon>Plasmodium (Laverania)</taxon>
    </lineage>
</organism>
<sequence length="10" mass="1299">MHFPYLVTYK</sequence>
<name>W7JWY7_PLAFO</name>
<proteinExistence type="predicted"/>
<dbReference type="Proteomes" id="UP000030673">
    <property type="component" value="Unassembled WGS sequence"/>
</dbReference>
<protein>
    <submittedName>
        <fullName evidence="1">Uncharacterized protein</fullName>
    </submittedName>
</protein>